<name>A0ABR5FMA3_9MYCO</name>
<evidence type="ECO:0000313" key="2">
    <source>
        <dbReference type="Proteomes" id="UP000036499"/>
    </source>
</evidence>
<keyword evidence="2" id="KW-1185">Reference proteome</keyword>
<sequence>MLRGRPHYLKHLGPSFFTRFLYAADARDRQPGRALIPDQFAAVALKAVDGWDISQNGPWDPSTYARWIDHAQGITTAEGVRADAVEMAYFAEGRKSLRADDRRGGAPQIR</sequence>
<reference evidence="1 2" key="1">
    <citation type="submission" date="2015-05" db="EMBL/GenBank/DDBJ databases">
        <title>Genome sequence of Mycobacterium senegalense.</title>
        <authorList>
            <person name="Greninger A.L."/>
            <person name="Miller S."/>
        </authorList>
    </citation>
    <scope>NUCLEOTIDE SEQUENCE [LARGE SCALE GENOMIC DNA]</scope>
    <source>
        <strain evidence="1 2">CK2</strain>
    </source>
</reference>
<evidence type="ECO:0000313" key="1">
    <source>
        <dbReference type="EMBL" id="KLO47630.1"/>
    </source>
</evidence>
<dbReference type="EMBL" id="LDPU01000003">
    <property type="protein sequence ID" value="KLO47630.1"/>
    <property type="molecule type" value="Genomic_DNA"/>
</dbReference>
<dbReference type="Proteomes" id="UP000036499">
    <property type="component" value="Unassembled WGS sequence"/>
</dbReference>
<dbReference type="InterPro" id="IPR048868">
    <property type="entry name" value="OGG-like_put"/>
</dbReference>
<comment type="caution">
    <text evidence="1">The sequence shown here is derived from an EMBL/GenBank/DDBJ whole genome shotgun (WGS) entry which is preliminary data.</text>
</comment>
<accession>A0ABR5FMA3</accession>
<organism evidence="1 2">
    <name type="scientific">Mycolicibacterium senegalense</name>
    <dbReference type="NCBI Taxonomy" id="1796"/>
    <lineage>
        <taxon>Bacteria</taxon>
        <taxon>Bacillati</taxon>
        <taxon>Actinomycetota</taxon>
        <taxon>Actinomycetes</taxon>
        <taxon>Mycobacteriales</taxon>
        <taxon>Mycobacteriaceae</taxon>
        <taxon>Mycolicibacterium</taxon>
    </lineage>
</organism>
<gene>
    <name evidence="1" type="ORF">ABW05_30910</name>
</gene>
<dbReference type="Pfam" id="PF21790">
    <property type="entry name" value="OGG"/>
    <property type="match status" value="1"/>
</dbReference>
<protein>
    <submittedName>
        <fullName evidence="1">Uncharacterized protein</fullName>
    </submittedName>
</protein>
<proteinExistence type="predicted"/>